<dbReference type="Proteomes" id="UP000003527">
    <property type="component" value="Unassembled WGS sequence"/>
</dbReference>
<gene>
    <name evidence="1" type="ORF">HMPREF9624_02014</name>
</gene>
<name>G9WSE8_9FIRM</name>
<evidence type="ECO:0000313" key="1">
    <source>
        <dbReference type="EMBL" id="EHL13535.1"/>
    </source>
</evidence>
<dbReference type="RefSeq" id="WP_009537682.1">
    <property type="nucleotide sequence ID" value="NZ_JH414506.1"/>
</dbReference>
<comment type="caution">
    <text evidence="1">The sequence shown here is derived from an EMBL/GenBank/DDBJ whole genome shotgun (WGS) entry which is preliminary data.</text>
</comment>
<sequence>METVALLSKLDVDKHIDVEIKLDELDLTSAESKASYAQIKEYILEKFDLKVSTLYIAQIKKKCGIVLREHYNKSKKEKQIIPQCTPEKEEAIMDALRHFKMI</sequence>
<dbReference type="PATRIC" id="fig|796944.3.peg.533"/>
<keyword evidence="2" id="KW-1185">Reference proteome</keyword>
<evidence type="ECO:0000313" key="2">
    <source>
        <dbReference type="Proteomes" id="UP000003527"/>
    </source>
</evidence>
<dbReference type="AlphaFoldDB" id="G9WSE8"/>
<reference evidence="1 2" key="1">
    <citation type="submission" date="2011-08" db="EMBL/GenBank/DDBJ databases">
        <title>The Genome Sequence of Oribacterium sp. ACB7.</title>
        <authorList>
            <consortium name="The Broad Institute Genome Sequencing Platform"/>
            <person name="Earl A."/>
            <person name="Ward D."/>
            <person name="Feldgarden M."/>
            <person name="Gevers D."/>
            <person name="Sizova M."/>
            <person name="Hazen A."/>
            <person name="Epstein S."/>
            <person name="Young S.K."/>
            <person name="Zeng Q."/>
            <person name="Gargeya S."/>
            <person name="Fitzgerald M."/>
            <person name="Haas B."/>
            <person name="Abouelleil A."/>
            <person name="Alvarado L."/>
            <person name="Arachchi H.M."/>
            <person name="Berlin A."/>
            <person name="Brown A."/>
            <person name="Chapman S.B."/>
            <person name="Chen Z."/>
            <person name="Dunbar C."/>
            <person name="Freedman E."/>
            <person name="Gearin G."/>
            <person name="Gellesch M."/>
            <person name="Goldberg J."/>
            <person name="Griggs A."/>
            <person name="Gujja S."/>
            <person name="Heiman D."/>
            <person name="Howarth C."/>
            <person name="Larson L."/>
            <person name="Lui A."/>
            <person name="MacDonald P.J.P."/>
            <person name="Montmayeur A."/>
            <person name="Murphy C."/>
            <person name="Neiman D."/>
            <person name="Pearson M."/>
            <person name="Priest M."/>
            <person name="Roberts A."/>
            <person name="Saif S."/>
            <person name="Shea T."/>
            <person name="Shenoy N."/>
            <person name="Sisk P."/>
            <person name="Stolte C."/>
            <person name="Sykes S."/>
            <person name="Wortman J."/>
            <person name="Nusbaum C."/>
            <person name="Birren B."/>
        </authorList>
    </citation>
    <scope>NUCLEOTIDE SEQUENCE [LARGE SCALE GENOMIC DNA]</scope>
    <source>
        <strain evidence="1 2">ACB7</strain>
    </source>
</reference>
<dbReference type="EMBL" id="AFZD01000006">
    <property type="protein sequence ID" value="EHL13535.1"/>
    <property type="molecule type" value="Genomic_DNA"/>
</dbReference>
<organism evidence="1 2">
    <name type="scientific">Oribacterium asaccharolyticum ACB7</name>
    <dbReference type="NCBI Taxonomy" id="796944"/>
    <lineage>
        <taxon>Bacteria</taxon>
        <taxon>Bacillati</taxon>
        <taxon>Bacillota</taxon>
        <taxon>Clostridia</taxon>
        <taxon>Lachnospirales</taxon>
        <taxon>Lachnospiraceae</taxon>
        <taxon>Oribacterium</taxon>
    </lineage>
</organism>
<protein>
    <recommendedName>
        <fullName evidence="3">23S rRNA (Uracil-5-)-methyltransferase RumA</fullName>
    </recommendedName>
</protein>
<dbReference type="HOGENOM" id="CLU_142888_1_0_9"/>
<evidence type="ECO:0008006" key="3">
    <source>
        <dbReference type="Google" id="ProtNLM"/>
    </source>
</evidence>
<proteinExistence type="predicted"/>
<accession>G9WSE8</accession>